<dbReference type="HOGENOM" id="CLU_2634096_0_0_3"/>
<protein>
    <submittedName>
        <fullName evidence="1">Uncharacterized protein</fullName>
    </submittedName>
</protein>
<reference evidence="1 2" key="1">
    <citation type="submission" date="2012-04" db="EMBL/GenBank/DDBJ databases">
        <authorList>
            <person name="Genoscope - CEA"/>
        </authorList>
    </citation>
    <scope>NUCLEOTIDE SEQUENCE [LARGE SCALE GENOMIC DNA]</scope>
    <source>
        <strain evidence="1 2">9807</strain>
    </source>
</reference>
<evidence type="ECO:0000313" key="1">
    <source>
        <dbReference type="EMBL" id="CCI20147.1"/>
    </source>
</evidence>
<gene>
    <name evidence="1" type="ORF">MICAF_6120001</name>
</gene>
<accession>I4HDM3</accession>
<dbReference type="EMBL" id="CAIM01000571">
    <property type="protein sequence ID" value="CCI20147.1"/>
    <property type="molecule type" value="Genomic_DNA"/>
</dbReference>
<name>I4HDM3_MICAE</name>
<proteinExistence type="predicted"/>
<organism evidence="1 2">
    <name type="scientific">Microcystis aeruginosa PCC 9807</name>
    <dbReference type="NCBI Taxonomy" id="1160283"/>
    <lineage>
        <taxon>Bacteria</taxon>
        <taxon>Bacillati</taxon>
        <taxon>Cyanobacteriota</taxon>
        <taxon>Cyanophyceae</taxon>
        <taxon>Oscillatoriophycideae</taxon>
        <taxon>Chroococcales</taxon>
        <taxon>Microcystaceae</taxon>
        <taxon>Microcystis</taxon>
    </lineage>
</organism>
<dbReference type="AlphaFoldDB" id="I4HDM3"/>
<evidence type="ECO:0000313" key="2">
    <source>
        <dbReference type="Proteomes" id="UP000003613"/>
    </source>
</evidence>
<dbReference type="RefSeq" id="WP_002790327.1">
    <property type="nucleotide sequence ID" value="NZ_HE973409.1"/>
</dbReference>
<comment type="caution">
    <text evidence="1">The sequence shown here is derived from an EMBL/GenBank/DDBJ whole genome shotgun (WGS) entry which is preliminary data.</text>
</comment>
<dbReference type="Proteomes" id="UP000003613">
    <property type="component" value="Unassembled WGS sequence"/>
</dbReference>
<sequence>MLKSLISKGLNVPHRCENRYIPDSDIIIKTPKRINPLLLPIFPIREVLFEAREVNLIQETLSVLDRETAVLVEQALS</sequence>